<gene>
    <name evidence="2" type="ORF">WMY93_027785</name>
</gene>
<sequence>MEDSSCRYVHGKEELGKCWLGEFRDPPTGKGAEGFLTAATWPWYDSMHSILHEQHAITPPVIVAANASASTGGVITDTAPGPSHRGGSRKRPAVRDLLDFLKEDSKRQEIASREAREREEERERAAADRSERFLALFEKLVNKP</sequence>
<evidence type="ECO:0000313" key="3">
    <source>
        <dbReference type="Proteomes" id="UP001460270"/>
    </source>
</evidence>
<keyword evidence="3" id="KW-1185">Reference proteome</keyword>
<protein>
    <submittedName>
        <fullName evidence="2">Uncharacterized protein</fullName>
    </submittedName>
</protein>
<evidence type="ECO:0000256" key="1">
    <source>
        <dbReference type="SAM" id="MobiDB-lite"/>
    </source>
</evidence>
<dbReference type="EMBL" id="JBBPFD010000020">
    <property type="protein sequence ID" value="KAK7884662.1"/>
    <property type="molecule type" value="Genomic_DNA"/>
</dbReference>
<organism evidence="2 3">
    <name type="scientific">Mugilogobius chulae</name>
    <name type="common">yellowstripe goby</name>
    <dbReference type="NCBI Taxonomy" id="88201"/>
    <lineage>
        <taxon>Eukaryota</taxon>
        <taxon>Metazoa</taxon>
        <taxon>Chordata</taxon>
        <taxon>Craniata</taxon>
        <taxon>Vertebrata</taxon>
        <taxon>Euteleostomi</taxon>
        <taxon>Actinopterygii</taxon>
        <taxon>Neopterygii</taxon>
        <taxon>Teleostei</taxon>
        <taxon>Neoteleostei</taxon>
        <taxon>Acanthomorphata</taxon>
        <taxon>Gobiaria</taxon>
        <taxon>Gobiiformes</taxon>
        <taxon>Gobioidei</taxon>
        <taxon>Gobiidae</taxon>
        <taxon>Gobionellinae</taxon>
        <taxon>Mugilogobius</taxon>
    </lineage>
</organism>
<dbReference type="AlphaFoldDB" id="A0AAW0MY96"/>
<accession>A0AAW0MY96</accession>
<feature type="region of interest" description="Disordered" evidence="1">
    <location>
        <begin position="73"/>
        <end position="92"/>
    </location>
</feature>
<comment type="caution">
    <text evidence="2">The sequence shown here is derived from an EMBL/GenBank/DDBJ whole genome shotgun (WGS) entry which is preliminary data.</text>
</comment>
<evidence type="ECO:0000313" key="2">
    <source>
        <dbReference type="EMBL" id="KAK7884662.1"/>
    </source>
</evidence>
<reference evidence="3" key="1">
    <citation type="submission" date="2024-04" db="EMBL/GenBank/DDBJ databases">
        <title>Salinicola lusitanus LLJ914,a marine bacterium isolated from the Okinawa Trough.</title>
        <authorList>
            <person name="Li J."/>
        </authorList>
    </citation>
    <scope>NUCLEOTIDE SEQUENCE [LARGE SCALE GENOMIC DNA]</scope>
</reference>
<dbReference type="Proteomes" id="UP001460270">
    <property type="component" value="Unassembled WGS sequence"/>
</dbReference>
<proteinExistence type="predicted"/>
<name>A0AAW0MY96_9GOBI</name>
<feature type="region of interest" description="Disordered" evidence="1">
    <location>
        <begin position="108"/>
        <end position="128"/>
    </location>
</feature>